<name>A0ABY9LV74_9BURK</name>
<sequence length="397" mass="42816">MSTQASRPLDGITVVSLEHAIAAPFCTRQLADMGARVIKIERPGTGDFARGYDERVRGLSSHFVWTNRSKESLTLDLKRDEAGDIMERLLESADVLVQNLAPGAAARLGLSFDALHEKYPRLIVCDISGYGEGGPYQDKKAYDLLIQSESGFLSVSGTKDDPVKAGCSIADIAAGMYAYSAILNALLLRQRTGLGSRLDVSMLESMVEWMGFPMYYAFEGAAPPVRAGAAHASIYPYGPFPVGDGSTIMLGLQNEREWRVFCAQVLRQADLAEDPRFISNSQRTANRDALRDLIVAAFAGLSIAQVTERLEDAQIANARVNDMAGVWAHPQLQARGRWSQVDSPAGQIPALLPPASSNAFSPRMAAVPAVGQNTDAVLASLGYAPDQVAQFHVSEVV</sequence>
<dbReference type="PANTHER" id="PTHR48207">
    <property type="entry name" value="SUCCINATE--HYDROXYMETHYLGLUTARATE COA-TRANSFERASE"/>
    <property type="match status" value="1"/>
</dbReference>
<dbReference type="Gene3D" id="3.40.50.10540">
    <property type="entry name" value="Crotonobetainyl-coa:carnitine coa-transferase, domain 1"/>
    <property type="match status" value="1"/>
</dbReference>
<keyword evidence="3" id="KW-1185">Reference proteome</keyword>
<dbReference type="Gene3D" id="3.30.1540.10">
    <property type="entry name" value="formyl-coa transferase, domain 3"/>
    <property type="match status" value="1"/>
</dbReference>
<gene>
    <name evidence="2" type="ORF">RAS12_17560</name>
</gene>
<organism evidence="2 3">
    <name type="scientific">Achromobacter seleniivolatilans</name>
    <dbReference type="NCBI Taxonomy" id="3047478"/>
    <lineage>
        <taxon>Bacteria</taxon>
        <taxon>Pseudomonadati</taxon>
        <taxon>Pseudomonadota</taxon>
        <taxon>Betaproteobacteria</taxon>
        <taxon>Burkholderiales</taxon>
        <taxon>Alcaligenaceae</taxon>
        <taxon>Achromobacter</taxon>
    </lineage>
</organism>
<keyword evidence="1" id="KW-0808">Transferase</keyword>
<accession>A0ABY9LV74</accession>
<dbReference type="InterPro" id="IPR044855">
    <property type="entry name" value="CoA-Trfase_III_dom3_sf"/>
</dbReference>
<dbReference type="RefSeq" id="WP_306937554.1">
    <property type="nucleotide sequence ID" value="NZ_CP132976.1"/>
</dbReference>
<protein>
    <submittedName>
        <fullName evidence="2">CaiB/BaiF CoA-transferase family protein</fullName>
    </submittedName>
</protein>
<dbReference type="InterPro" id="IPR003673">
    <property type="entry name" value="CoA-Trfase_fam_III"/>
</dbReference>
<proteinExistence type="predicted"/>
<evidence type="ECO:0000313" key="2">
    <source>
        <dbReference type="EMBL" id="WMD18447.1"/>
    </source>
</evidence>
<dbReference type="EMBL" id="CP132976">
    <property type="protein sequence ID" value="WMD18447.1"/>
    <property type="molecule type" value="Genomic_DNA"/>
</dbReference>
<dbReference type="Pfam" id="PF02515">
    <property type="entry name" value="CoA_transf_3"/>
    <property type="match status" value="1"/>
</dbReference>
<evidence type="ECO:0000256" key="1">
    <source>
        <dbReference type="ARBA" id="ARBA00022679"/>
    </source>
</evidence>
<dbReference type="InterPro" id="IPR023606">
    <property type="entry name" value="CoA-Trfase_III_dom_1_sf"/>
</dbReference>
<evidence type="ECO:0000313" key="3">
    <source>
        <dbReference type="Proteomes" id="UP001234798"/>
    </source>
</evidence>
<dbReference type="SUPFAM" id="SSF89796">
    <property type="entry name" value="CoA-transferase family III (CaiB/BaiF)"/>
    <property type="match status" value="1"/>
</dbReference>
<reference evidence="2 3" key="1">
    <citation type="submission" date="2023-08" db="EMBL/GenBank/DDBJ databases">
        <title>Achromobacter seleniivolatilans sp. nov., isolated from seleniferous soil.</title>
        <authorList>
            <person name="Zhang S."/>
            <person name="Li K."/>
            <person name="Peng J."/>
            <person name="Zhao Q."/>
            <person name="Wang H."/>
            <person name="Guo Y."/>
        </authorList>
    </citation>
    <scope>NUCLEOTIDE SEQUENCE [LARGE SCALE GENOMIC DNA]</scope>
    <source>
        <strain evidence="2 3">R39</strain>
    </source>
</reference>
<dbReference type="InterPro" id="IPR050483">
    <property type="entry name" value="CoA-transferase_III_domain"/>
</dbReference>
<dbReference type="Proteomes" id="UP001234798">
    <property type="component" value="Chromosome"/>
</dbReference>
<dbReference type="PANTHER" id="PTHR48207:SF3">
    <property type="entry name" value="SUCCINATE--HYDROXYMETHYLGLUTARATE COA-TRANSFERASE"/>
    <property type="match status" value="1"/>
</dbReference>